<keyword evidence="5 6" id="KW-0472">Membrane</keyword>
<evidence type="ECO:0000256" key="6">
    <source>
        <dbReference type="SAM" id="Phobius"/>
    </source>
</evidence>
<dbReference type="InterPro" id="IPR018076">
    <property type="entry name" value="T2SS_GspF_dom"/>
</dbReference>
<evidence type="ECO:0000259" key="7">
    <source>
        <dbReference type="Pfam" id="PF00482"/>
    </source>
</evidence>
<evidence type="ECO:0000313" key="9">
    <source>
        <dbReference type="Proteomes" id="UP001437460"/>
    </source>
</evidence>
<feature type="transmembrane region" description="Helical" evidence="6">
    <location>
        <begin position="281"/>
        <end position="302"/>
    </location>
</feature>
<evidence type="ECO:0000256" key="1">
    <source>
        <dbReference type="ARBA" id="ARBA00004651"/>
    </source>
</evidence>
<proteinExistence type="predicted"/>
<protein>
    <submittedName>
        <fullName evidence="8">Type II secretion system F family protein</fullName>
    </submittedName>
</protein>
<keyword evidence="2" id="KW-1003">Cell membrane</keyword>
<evidence type="ECO:0000256" key="3">
    <source>
        <dbReference type="ARBA" id="ARBA00022692"/>
    </source>
</evidence>
<keyword evidence="4 6" id="KW-1133">Transmembrane helix</keyword>
<name>A0ABV1HIX9_9FIRM</name>
<keyword evidence="3 6" id="KW-0812">Transmembrane</keyword>
<dbReference type="RefSeq" id="WP_349228222.1">
    <property type="nucleotide sequence ID" value="NZ_JBBMFJ010000001.1"/>
</dbReference>
<feature type="domain" description="Type II secretion system protein GspF" evidence="7">
    <location>
        <begin position="169"/>
        <end position="299"/>
    </location>
</feature>
<sequence length="308" mass="34797">MILKIFSILICVIFVGNFLLCYLRSKGKYDEYMEYVDKEEYGLKDFIPLGLLKAESIWAEKIMPMQLKTILASHNNQVYQKVLELHGPKDVEFYYYIHSGYRLAAAILASAMAAIMGMIMSVQGDTSNGALLSVIAIAANFAVPFLVDTSLKESIEKRRRSIQMEFPEFVNKLTLLVNAGMTISKAWEKIINENTKEHILYDEMRYSLMEIKAGKPEAVAYEEFARRCRVKEVTKFVSVIVMNLKRGGSEVVPVLKAQGNECWEMRKNAARQLGEEASTKILIPLMIMFMGIVLIVSTPAVLSMTSGM</sequence>
<evidence type="ECO:0000256" key="5">
    <source>
        <dbReference type="ARBA" id="ARBA00023136"/>
    </source>
</evidence>
<feature type="transmembrane region" description="Helical" evidence="6">
    <location>
        <begin position="103"/>
        <end position="124"/>
    </location>
</feature>
<comment type="subcellular location">
    <subcellularLocation>
        <location evidence="1">Cell membrane</location>
        <topology evidence="1">Multi-pass membrane protein</topology>
    </subcellularLocation>
</comment>
<dbReference type="PANTHER" id="PTHR35007">
    <property type="entry name" value="INTEGRAL MEMBRANE PROTEIN-RELATED"/>
    <property type="match status" value="1"/>
</dbReference>
<accession>A0ABV1HIX9</accession>
<dbReference type="PANTHER" id="PTHR35007:SF2">
    <property type="entry name" value="PILUS ASSEMBLE PROTEIN"/>
    <property type="match status" value="1"/>
</dbReference>
<evidence type="ECO:0000313" key="8">
    <source>
        <dbReference type="EMBL" id="MEQ2561782.1"/>
    </source>
</evidence>
<gene>
    <name evidence="8" type="ORF">WMO41_01075</name>
</gene>
<dbReference type="Proteomes" id="UP001437460">
    <property type="component" value="Unassembled WGS sequence"/>
</dbReference>
<feature type="transmembrane region" description="Helical" evidence="6">
    <location>
        <begin position="130"/>
        <end position="151"/>
    </location>
</feature>
<comment type="caution">
    <text evidence="8">The sequence shown here is derived from an EMBL/GenBank/DDBJ whole genome shotgun (WGS) entry which is preliminary data.</text>
</comment>
<dbReference type="EMBL" id="JBBMFJ010000001">
    <property type="protein sequence ID" value="MEQ2561782.1"/>
    <property type="molecule type" value="Genomic_DNA"/>
</dbReference>
<dbReference type="Pfam" id="PF00482">
    <property type="entry name" value="T2SSF"/>
    <property type="match status" value="1"/>
</dbReference>
<organism evidence="8 9">
    <name type="scientific">Ventrimonas faecis</name>
    <dbReference type="NCBI Taxonomy" id="3133170"/>
    <lineage>
        <taxon>Bacteria</taxon>
        <taxon>Bacillati</taxon>
        <taxon>Bacillota</taxon>
        <taxon>Clostridia</taxon>
        <taxon>Lachnospirales</taxon>
        <taxon>Lachnospiraceae</taxon>
        <taxon>Ventrimonas</taxon>
    </lineage>
</organism>
<evidence type="ECO:0000256" key="2">
    <source>
        <dbReference type="ARBA" id="ARBA00022475"/>
    </source>
</evidence>
<reference evidence="8 9" key="1">
    <citation type="submission" date="2024-03" db="EMBL/GenBank/DDBJ databases">
        <title>Human intestinal bacterial collection.</title>
        <authorList>
            <person name="Pauvert C."/>
            <person name="Hitch T.C.A."/>
            <person name="Clavel T."/>
        </authorList>
    </citation>
    <scope>NUCLEOTIDE SEQUENCE [LARGE SCALE GENOMIC DNA]</scope>
    <source>
        <strain evidence="8 9">CLA-AP-H27</strain>
    </source>
</reference>
<evidence type="ECO:0000256" key="4">
    <source>
        <dbReference type="ARBA" id="ARBA00022989"/>
    </source>
</evidence>
<keyword evidence="9" id="KW-1185">Reference proteome</keyword>
<feature type="transmembrane region" description="Helical" evidence="6">
    <location>
        <begin position="6"/>
        <end position="23"/>
    </location>
</feature>